<evidence type="ECO:0000313" key="1">
    <source>
        <dbReference type="EMBL" id="KAI8529196.1"/>
    </source>
</evidence>
<protein>
    <submittedName>
        <fullName evidence="1">Uncharacterized protein</fullName>
    </submittedName>
</protein>
<proteinExistence type="predicted"/>
<name>A0ACC0LKC0_RHOML</name>
<reference evidence="1" key="1">
    <citation type="submission" date="2022-02" db="EMBL/GenBank/DDBJ databases">
        <title>Plant Genome Project.</title>
        <authorList>
            <person name="Zhang R.-G."/>
        </authorList>
    </citation>
    <scope>NUCLEOTIDE SEQUENCE</scope>
    <source>
        <strain evidence="1">AT1</strain>
    </source>
</reference>
<sequence length="559" mass="61975">MASNMSSSNSGWTGRVCGWCGAGPCIVKTSRSVENPGRRFFKCPMNPPCDKWNGWCDEPLPINAPVLRPNETHAGPFEPSTFIPTLIGDIANLRAETRELLNAVRTVQTFIIAIDMVSPRKRMNLGKKVAPTGTHRLGVVPPGPYSSGRLHWDSHMTRLFLQLAIKEIEAEGRGTTQLSNNALRNISTEITARTGVVVNLKQCKNRYGVLKRDWQAWILLGDTRRGATGMGWNPVTGTFTAPDHFWANLIAQNENVAKFRDRPMDHEDLMQRVFEEVTATGSLQCTPGAEGELGMGADARRAMAIDNDDRTESDGEGNTVGQDYGDEIGSQYSTRGPGFVAPDCTPFSSQQALSANILQQAPLIYLIILQHPVHLIPNMNMVHPPPLFRAVVQQQPPFPSTRNQMLPPFSRTRNKHPPIPQSYAHTSGCNSSGSKRRSSSSATDALSQSMANILETMQSRQNQSQCKSLVKHGCNMVDVMKVLQSMECFQQQPVPPVFWWLVDFLSSDPTTRDVFYGLRTEEMRISFAQREHTKAMLEQGCGQGNPTESVPPWNLPPHN</sequence>
<comment type="caution">
    <text evidence="1">The sequence shown here is derived from an EMBL/GenBank/DDBJ whole genome shotgun (WGS) entry which is preliminary data.</text>
</comment>
<dbReference type="EMBL" id="CM046399">
    <property type="protein sequence ID" value="KAI8529196.1"/>
    <property type="molecule type" value="Genomic_DNA"/>
</dbReference>
<evidence type="ECO:0000313" key="2">
    <source>
        <dbReference type="Proteomes" id="UP001062846"/>
    </source>
</evidence>
<gene>
    <name evidence="1" type="ORF">RHMOL_Rhmol12G0205700</name>
</gene>
<keyword evidence="2" id="KW-1185">Reference proteome</keyword>
<dbReference type="Proteomes" id="UP001062846">
    <property type="component" value="Chromosome 12"/>
</dbReference>
<accession>A0ACC0LKC0</accession>
<organism evidence="1 2">
    <name type="scientific">Rhododendron molle</name>
    <name type="common">Chinese azalea</name>
    <name type="synonym">Azalea mollis</name>
    <dbReference type="NCBI Taxonomy" id="49168"/>
    <lineage>
        <taxon>Eukaryota</taxon>
        <taxon>Viridiplantae</taxon>
        <taxon>Streptophyta</taxon>
        <taxon>Embryophyta</taxon>
        <taxon>Tracheophyta</taxon>
        <taxon>Spermatophyta</taxon>
        <taxon>Magnoliopsida</taxon>
        <taxon>eudicotyledons</taxon>
        <taxon>Gunneridae</taxon>
        <taxon>Pentapetalae</taxon>
        <taxon>asterids</taxon>
        <taxon>Ericales</taxon>
        <taxon>Ericaceae</taxon>
        <taxon>Ericoideae</taxon>
        <taxon>Rhodoreae</taxon>
        <taxon>Rhododendron</taxon>
    </lineage>
</organism>